<proteinExistence type="predicted"/>
<name>A0A1M6PEI8_9FIRM</name>
<reference evidence="2" key="1">
    <citation type="submission" date="2016-11" db="EMBL/GenBank/DDBJ databases">
        <authorList>
            <person name="Varghese N."/>
            <person name="Submissions S."/>
        </authorList>
    </citation>
    <scope>NUCLEOTIDE SEQUENCE [LARGE SCALE GENOMIC DNA]</scope>
    <source>
        <strain evidence="2">DSM 14826</strain>
    </source>
</reference>
<dbReference type="AlphaFoldDB" id="A0A1M6PEI8"/>
<dbReference type="OrthoDB" id="2082444at2"/>
<evidence type="ECO:0000313" key="1">
    <source>
        <dbReference type="EMBL" id="SHK06375.1"/>
    </source>
</evidence>
<gene>
    <name evidence="1" type="ORF">SAMN02745227_01428</name>
</gene>
<dbReference type="Pfam" id="PF26595">
    <property type="entry name" value="A_ENA"/>
    <property type="match status" value="1"/>
</dbReference>
<protein>
    <submittedName>
        <fullName evidence="1">Uncharacterized protein</fullName>
    </submittedName>
</protein>
<dbReference type="EMBL" id="FRAI01000014">
    <property type="protein sequence ID" value="SHK06375.1"/>
    <property type="molecule type" value="Genomic_DNA"/>
</dbReference>
<dbReference type="InterPro" id="IPR058705">
    <property type="entry name" value="A_ENA"/>
</dbReference>
<dbReference type="Proteomes" id="UP000243547">
    <property type="component" value="Unassembled WGS sequence"/>
</dbReference>
<dbReference type="STRING" id="1120989.SAMN02745227_01428"/>
<keyword evidence="2" id="KW-1185">Reference proteome</keyword>
<dbReference type="RefSeq" id="WP_072907480.1">
    <property type="nucleotide sequence ID" value="NZ_FRAI01000014.1"/>
</dbReference>
<organism evidence="1 2">
    <name type="scientific">Anaerobranca californiensis DSM 14826</name>
    <dbReference type="NCBI Taxonomy" id="1120989"/>
    <lineage>
        <taxon>Bacteria</taxon>
        <taxon>Bacillati</taxon>
        <taxon>Bacillota</taxon>
        <taxon>Clostridia</taxon>
        <taxon>Eubacteriales</taxon>
        <taxon>Proteinivoracaceae</taxon>
        <taxon>Anaerobranca</taxon>
    </lineage>
</organism>
<evidence type="ECO:0000313" key="2">
    <source>
        <dbReference type="Proteomes" id="UP000243547"/>
    </source>
</evidence>
<accession>A0A1M6PEI8</accession>
<sequence length="101" mass="11348">MSMPTIPDITPEIKISREEAINLLLASIALEEIGLAHIINAEGEKIQEVIEKGRCTTIDELLKINESVKKTLEVIIKKEMLLQFKLENVLEIIGKEKGPKK</sequence>